<dbReference type="eggNOG" id="arCOG10150">
    <property type="taxonomic scope" value="Archaea"/>
</dbReference>
<dbReference type="InParanoid" id="L0AA68"/>
<organism evidence="2 3">
    <name type="scientific">Caldisphaera lagunensis (strain DSM 15908 / JCM 11604 / ANMR 0165 / IC-154)</name>
    <dbReference type="NCBI Taxonomy" id="1056495"/>
    <lineage>
        <taxon>Archaea</taxon>
        <taxon>Thermoproteota</taxon>
        <taxon>Thermoprotei</taxon>
        <taxon>Acidilobales</taxon>
        <taxon>Caldisphaeraceae</taxon>
        <taxon>Caldisphaera</taxon>
    </lineage>
</organism>
<protein>
    <recommendedName>
        <fullName evidence="4">DUF5320 domain-containing protein</fullName>
    </recommendedName>
</protein>
<dbReference type="HOGENOM" id="CLU_193441_0_0_2"/>
<proteinExistence type="predicted"/>
<evidence type="ECO:0000313" key="3">
    <source>
        <dbReference type="Proteomes" id="UP000010469"/>
    </source>
</evidence>
<gene>
    <name evidence="2" type="ordered locus">Calag_1076</name>
</gene>
<sequence>MRKLGCGRNFGWYPGNGPFNYLPPWERPGYYMRYGIQNVGFVPPFAYGISLSKEERISYLQTIKNNLEIAKTNIEKEIQDINNIIENLKKS</sequence>
<reference evidence="3" key="1">
    <citation type="submission" date="2012-03" db="EMBL/GenBank/DDBJ databases">
        <title>Complete genome of Caldisphaera lagunensis DSM 15908.</title>
        <authorList>
            <person name="Lucas S."/>
            <person name="Copeland A."/>
            <person name="Lapidus A."/>
            <person name="Glavina del Rio T."/>
            <person name="Dalin E."/>
            <person name="Tice H."/>
            <person name="Bruce D."/>
            <person name="Goodwin L."/>
            <person name="Pitluck S."/>
            <person name="Peters L."/>
            <person name="Mikhailova N."/>
            <person name="Teshima H."/>
            <person name="Kyrpides N."/>
            <person name="Mavromatis K."/>
            <person name="Ivanova N."/>
            <person name="Brettin T."/>
            <person name="Detter J.C."/>
            <person name="Han C."/>
            <person name="Larimer F."/>
            <person name="Land M."/>
            <person name="Hauser L."/>
            <person name="Markowitz V."/>
            <person name="Cheng J.-F."/>
            <person name="Hugenholtz P."/>
            <person name="Woyke T."/>
            <person name="Wu D."/>
            <person name="Spring S."/>
            <person name="Schroeder M."/>
            <person name="Brambilla E."/>
            <person name="Klenk H.-P."/>
            <person name="Eisen J.A."/>
        </authorList>
    </citation>
    <scope>NUCLEOTIDE SEQUENCE [LARGE SCALE GENOMIC DNA]</scope>
    <source>
        <strain evidence="3">DSM 15908 / JCM 11604 / IC-154</strain>
    </source>
</reference>
<keyword evidence="1" id="KW-0175">Coiled coil</keyword>
<accession>L0AA68</accession>
<dbReference type="Proteomes" id="UP000010469">
    <property type="component" value="Chromosome"/>
</dbReference>
<keyword evidence="3" id="KW-1185">Reference proteome</keyword>
<dbReference type="AlphaFoldDB" id="L0AA68"/>
<evidence type="ECO:0000313" key="2">
    <source>
        <dbReference type="EMBL" id="AFZ70798.1"/>
    </source>
</evidence>
<dbReference type="EMBL" id="CP003378">
    <property type="protein sequence ID" value="AFZ70798.1"/>
    <property type="molecule type" value="Genomic_DNA"/>
</dbReference>
<feature type="coiled-coil region" evidence="1">
    <location>
        <begin position="60"/>
        <end position="91"/>
    </location>
</feature>
<dbReference type="KEGG" id="clg:Calag_1076"/>
<evidence type="ECO:0000256" key="1">
    <source>
        <dbReference type="SAM" id="Coils"/>
    </source>
</evidence>
<name>L0AA68_CALLD</name>
<evidence type="ECO:0008006" key="4">
    <source>
        <dbReference type="Google" id="ProtNLM"/>
    </source>
</evidence>